<keyword evidence="4 5" id="KW-0648">Protein biosynthesis</keyword>
<accession>A0A3D8TV95</accession>
<evidence type="ECO:0000256" key="2">
    <source>
        <dbReference type="ARBA" id="ARBA00005912"/>
    </source>
</evidence>
<evidence type="ECO:0000256" key="3">
    <source>
        <dbReference type="ARBA" id="ARBA00022490"/>
    </source>
</evidence>
<dbReference type="SUPFAM" id="SSF55194">
    <property type="entry name" value="Ribosome recycling factor, RRF"/>
    <property type="match status" value="1"/>
</dbReference>
<feature type="domain" description="Ribosome recycling factor" evidence="7">
    <location>
        <begin position="21"/>
        <end position="183"/>
    </location>
</feature>
<dbReference type="InterPro" id="IPR002661">
    <property type="entry name" value="Ribosome_recyc_fac"/>
</dbReference>
<evidence type="ECO:0000313" key="9">
    <source>
        <dbReference type="Proteomes" id="UP000257055"/>
    </source>
</evidence>
<dbReference type="PANTHER" id="PTHR20982">
    <property type="entry name" value="RIBOSOME RECYCLING FACTOR"/>
    <property type="match status" value="1"/>
</dbReference>
<evidence type="ECO:0000313" key="8">
    <source>
        <dbReference type="EMBL" id="RDX02938.1"/>
    </source>
</evidence>
<dbReference type="PANTHER" id="PTHR20982:SF3">
    <property type="entry name" value="MITOCHONDRIAL RIBOSOME RECYCLING FACTOR PSEUDO 1"/>
    <property type="match status" value="1"/>
</dbReference>
<dbReference type="Pfam" id="PF01765">
    <property type="entry name" value="RRF"/>
    <property type="match status" value="1"/>
</dbReference>
<dbReference type="RefSeq" id="WP_115752628.1">
    <property type="nucleotide sequence ID" value="NZ_LARY01000001.1"/>
</dbReference>
<dbReference type="Gene3D" id="1.10.132.20">
    <property type="entry name" value="Ribosome-recycling factor"/>
    <property type="match status" value="1"/>
</dbReference>
<sequence length="185" mass="20687">MSKEVLQSSQEKMEKSEQALSRALGQIRAGRANASILDRVQVEYYGAPTPLNQIAGISIPEARMLLITPFDKNALEDIEKAILKSDLGLTPNNDGSVLRLTIPQLTEERRRELAKEVKKEAEEAKVAVRNVRRDANDELKKLEKAGEITEDDLRTYGEDVQKLTDASIQKIDEIAKAKEAEIMEV</sequence>
<comment type="similarity">
    <text evidence="2 5">Belongs to the RRF family.</text>
</comment>
<dbReference type="GO" id="GO:0006415">
    <property type="term" value="P:translational termination"/>
    <property type="evidence" value="ECO:0007669"/>
    <property type="project" value="UniProtKB-UniRule"/>
</dbReference>
<dbReference type="CDD" id="cd00520">
    <property type="entry name" value="RRF"/>
    <property type="match status" value="1"/>
</dbReference>
<dbReference type="FunFam" id="3.30.1360.40:FF:000001">
    <property type="entry name" value="Ribosome-recycling factor"/>
    <property type="match status" value="1"/>
</dbReference>
<comment type="caution">
    <text evidence="8">The sequence shown here is derived from an EMBL/GenBank/DDBJ whole genome shotgun (WGS) entry which is preliminary data.</text>
</comment>
<keyword evidence="9" id="KW-1185">Reference proteome</keyword>
<evidence type="ECO:0000256" key="1">
    <source>
        <dbReference type="ARBA" id="ARBA00004496"/>
    </source>
</evidence>
<dbReference type="InterPro" id="IPR023584">
    <property type="entry name" value="Ribosome_recyc_fac_dom"/>
</dbReference>
<dbReference type="GO" id="GO:0005737">
    <property type="term" value="C:cytoplasm"/>
    <property type="evidence" value="ECO:0007669"/>
    <property type="project" value="UniProtKB-SubCell"/>
</dbReference>
<proteinExistence type="inferred from homology"/>
<organism evidence="8 9">
    <name type="scientific">Listeria kieliensis</name>
    <dbReference type="NCBI Taxonomy" id="1621700"/>
    <lineage>
        <taxon>Bacteria</taxon>
        <taxon>Bacillati</taxon>
        <taxon>Bacillota</taxon>
        <taxon>Bacilli</taxon>
        <taxon>Bacillales</taxon>
        <taxon>Listeriaceae</taxon>
        <taxon>Listeria</taxon>
    </lineage>
</organism>
<evidence type="ECO:0000256" key="4">
    <source>
        <dbReference type="ARBA" id="ARBA00022917"/>
    </source>
</evidence>
<dbReference type="InterPro" id="IPR036191">
    <property type="entry name" value="RRF_sf"/>
</dbReference>
<name>A0A3D8TV95_9LIST</name>
<dbReference type="Gene3D" id="3.30.1360.40">
    <property type="match status" value="1"/>
</dbReference>
<dbReference type="FunFam" id="1.10.132.20:FF:000001">
    <property type="entry name" value="Ribosome-recycling factor"/>
    <property type="match status" value="1"/>
</dbReference>
<comment type="subcellular location">
    <subcellularLocation>
        <location evidence="1 5">Cytoplasm</location>
    </subcellularLocation>
</comment>
<comment type="function">
    <text evidence="5">Responsible for the release of ribosomes from messenger RNA at the termination of protein biosynthesis. May increase the efficiency of translation by recycling ribosomes from one round of translation to another.</text>
</comment>
<evidence type="ECO:0000259" key="7">
    <source>
        <dbReference type="Pfam" id="PF01765"/>
    </source>
</evidence>
<keyword evidence="3 5" id="KW-0963">Cytoplasm</keyword>
<dbReference type="EMBL" id="LARY01000001">
    <property type="protein sequence ID" value="RDX02938.1"/>
    <property type="molecule type" value="Genomic_DNA"/>
</dbReference>
<evidence type="ECO:0000256" key="5">
    <source>
        <dbReference type="HAMAP-Rule" id="MF_00040"/>
    </source>
</evidence>
<keyword evidence="6" id="KW-0175">Coiled coil</keyword>
<reference evidence="9" key="1">
    <citation type="submission" date="2015-04" db="EMBL/GenBank/DDBJ databases">
        <authorList>
            <person name="Schardt J."/>
            <person name="Mueller-Herbst S."/>
            <person name="Scherer S."/>
            <person name="Huptas C."/>
        </authorList>
    </citation>
    <scope>NUCLEOTIDE SEQUENCE [LARGE SCALE GENOMIC DNA]</scope>
    <source>
        <strain evidence="9">Kiel-L1</strain>
    </source>
</reference>
<feature type="coiled-coil region" evidence="6">
    <location>
        <begin position="110"/>
        <end position="152"/>
    </location>
</feature>
<dbReference type="GO" id="GO:0043023">
    <property type="term" value="F:ribosomal large subunit binding"/>
    <property type="evidence" value="ECO:0007669"/>
    <property type="project" value="TreeGrafter"/>
</dbReference>
<dbReference type="AlphaFoldDB" id="A0A3D8TV95"/>
<gene>
    <name evidence="5" type="primary">frr</name>
    <name evidence="8" type="ORF">UR08_05420</name>
</gene>
<dbReference type="HAMAP" id="MF_00040">
    <property type="entry name" value="RRF"/>
    <property type="match status" value="1"/>
</dbReference>
<dbReference type="Proteomes" id="UP000257055">
    <property type="component" value="Unassembled WGS sequence"/>
</dbReference>
<dbReference type="NCBIfam" id="TIGR00496">
    <property type="entry name" value="frr"/>
    <property type="match status" value="1"/>
</dbReference>
<evidence type="ECO:0000256" key="6">
    <source>
        <dbReference type="SAM" id="Coils"/>
    </source>
</evidence>
<protein>
    <recommendedName>
        <fullName evidence="5">Ribosome-recycling factor</fullName>
        <shortName evidence="5">RRF</shortName>
    </recommendedName>
    <alternativeName>
        <fullName evidence="5">Ribosome-releasing factor</fullName>
    </alternativeName>
</protein>